<dbReference type="InterPro" id="IPR029903">
    <property type="entry name" value="RmlD-like-bd"/>
</dbReference>
<dbReference type="PANTHER" id="PTHR10491">
    <property type="entry name" value="DTDP-4-DEHYDRORHAMNOSE REDUCTASE"/>
    <property type="match status" value="1"/>
</dbReference>
<evidence type="ECO:0000313" key="4">
    <source>
        <dbReference type="EMBL" id="CAB1127905.1"/>
    </source>
</evidence>
<dbReference type="SUPFAM" id="SSF51735">
    <property type="entry name" value="NAD(P)-binding Rossmann-fold domains"/>
    <property type="match status" value="1"/>
</dbReference>
<dbReference type="Proteomes" id="UP000503399">
    <property type="component" value="Chromosome"/>
</dbReference>
<dbReference type="InterPro" id="IPR036291">
    <property type="entry name" value="NAD(P)-bd_dom_sf"/>
</dbReference>
<dbReference type="EC" id="1.1.1.133" evidence="2"/>
<dbReference type="PANTHER" id="PTHR10491:SF4">
    <property type="entry name" value="METHIONINE ADENOSYLTRANSFERASE 2 SUBUNIT BETA"/>
    <property type="match status" value="1"/>
</dbReference>
<dbReference type="EMBL" id="LR778114">
    <property type="protein sequence ID" value="CAB1127905.1"/>
    <property type="molecule type" value="Genomic_DNA"/>
</dbReference>
<keyword evidence="2 4" id="KW-0560">Oxidoreductase</keyword>
<reference evidence="4 5" key="1">
    <citation type="submission" date="2020-02" db="EMBL/GenBank/DDBJ databases">
        <authorList>
            <person name="Hogendoorn C."/>
        </authorList>
    </citation>
    <scope>NUCLEOTIDE SEQUENCE [LARGE SCALE GENOMIC DNA]</scope>
    <source>
        <strain evidence="4">R501</strain>
    </source>
</reference>
<accession>A0A6F8ZDS6</accession>
<evidence type="ECO:0000256" key="2">
    <source>
        <dbReference type="RuleBase" id="RU364082"/>
    </source>
</evidence>
<feature type="domain" description="RmlD-like substrate binding" evidence="3">
    <location>
        <begin position="1"/>
        <end position="284"/>
    </location>
</feature>
<comment type="function">
    <text evidence="2">Catalyzes the reduction of dTDP-6-deoxy-L-lyxo-4-hexulose to yield dTDP-L-rhamnose.</text>
</comment>
<dbReference type="UniPathway" id="UPA00124"/>
<evidence type="ECO:0000259" key="3">
    <source>
        <dbReference type="Pfam" id="PF04321"/>
    </source>
</evidence>
<evidence type="ECO:0000256" key="1">
    <source>
        <dbReference type="ARBA" id="ARBA00010944"/>
    </source>
</evidence>
<gene>
    <name evidence="4" type="ORF">R50_0399</name>
</gene>
<comment type="similarity">
    <text evidence="1 2">Belongs to the dTDP-4-dehydrorhamnose reductase family.</text>
</comment>
<dbReference type="AlphaFoldDB" id="A0A6F8ZDS6"/>
<sequence>MRSVVIGASGQVGTAVAAVAAERGEVRGTAFRHPAPGLTPLDMTDGEAVARFLDEAEPDVVWIPAAATDVDRCERDPEWGYTVNVLGPRRVAEAAELRGLKVVFFSTDYVFDGRHGPYSEDDPPRPLMAYGRQKLDAERWLLDHCTRLLIVRTAWIYSEEARPRNFVYRVLEQLASGQPVPAAIDQLNTPTYASDLVRRALDLLERGTQGVVHLAGRDRMSRYALTRTIAGLAGYDPGPVRPVRLAALQLPAPRPLDGGLVSVRAEPSPHTAQQDLATAVGRLLRRPEAGA</sequence>
<dbReference type="Gene3D" id="3.40.50.720">
    <property type="entry name" value="NAD(P)-binding Rossmann-like Domain"/>
    <property type="match status" value="1"/>
</dbReference>
<dbReference type="GO" id="GO:0008831">
    <property type="term" value="F:dTDP-4-dehydrorhamnose reductase activity"/>
    <property type="evidence" value="ECO:0007669"/>
    <property type="project" value="UniProtKB-EC"/>
</dbReference>
<dbReference type="KEGG" id="hfv:R50_0399"/>
<dbReference type="Pfam" id="PF04321">
    <property type="entry name" value="RmlD_sub_bind"/>
    <property type="match status" value="1"/>
</dbReference>
<dbReference type="GO" id="GO:0019305">
    <property type="term" value="P:dTDP-rhamnose biosynthetic process"/>
    <property type="evidence" value="ECO:0007669"/>
    <property type="project" value="UniProtKB-UniPathway"/>
</dbReference>
<evidence type="ECO:0000313" key="5">
    <source>
        <dbReference type="Proteomes" id="UP000503399"/>
    </source>
</evidence>
<name>A0A6F8ZDS6_9FIRM</name>
<dbReference type="InterPro" id="IPR005913">
    <property type="entry name" value="dTDP_dehydrorham_reduct"/>
</dbReference>
<keyword evidence="2" id="KW-0521">NADP</keyword>
<organism evidence="4 5">
    <name type="scientific">Candidatus Hydrogenisulfobacillus filiaventi</name>
    <dbReference type="NCBI Taxonomy" id="2707344"/>
    <lineage>
        <taxon>Bacteria</taxon>
        <taxon>Bacillati</taxon>
        <taxon>Bacillota</taxon>
        <taxon>Clostridia</taxon>
        <taxon>Eubacteriales</taxon>
        <taxon>Clostridiales Family XVII. Incertae Sedis</taxon>
        <taxon>Candidatus Hydrogenisulfobacillus</taxon>
    </lineage>
</organism>
<comment type="pathway">
    <text evidence="2">Carbohydrate biosynthesis; dTDP-L-rhamnose biosynthesis.</text>
</comment>
<protein>
    <recommendedName>
        <fullName evidence="2">dTDP-4-dehydrorhamnose reductase</fullName>
        <ecNumber evidence="2">1.1.1.133</ecNumber>
    </recommendedName>
</protein>
<keyword evidence="5" id="KW-1185">Reference proteome</keyword>
<proteinExistence type="inferred from homology"/>
<dbReference type="CDD" id="cd05254">
    <property type="entry name" value="dTDP_HR_like_SDR_e"/>
    <property type="match status" value="1"/>
</dbReference>